<comment type="subunit">
    <text evidence="7">The complex comprises the extracytoplasmic solute receptor protein and the two transmembrane proteins.</text>
</comment>
<reference evidence="10" key="1">
    <citation type="submission" date="2019-03" db="EMBL/GenBank/DDBJ databases">
        <title>Aquabacterium pictum sp.nov., the first bacteriochlorophyll a-containing freshwater bacterium in the genus Aquabacterium of the class Betaproteobacteria.</title>
        <authorList>
            <person name="Hirose S."/>
            <person name="Tank M."/>
            <person name="Hara E."/>
            <person name="Tamaki H."/>
            <person name="Takaichi S."/>
            <person name="Haruta S."/>
            <person name="Hanada S."/>
        </authorList>
    </citation>
    <scope>NUCLEOTIDE SEQUENCE [LARGE SCALE GENOMIC DNA]</scope>
    <source>
        <strain evidence="10">W35</strain>
    </source>
</reference>
<keyword evidence="7" id="KW-0813">Transport</keyword>
<evidence type="ECO:0000256" key="4">
    <source>
        <dbReference type="ARBA" id="ARBA00022692"/>
    </source>
</evidence>
<evidence type="ECO:0000259" key="8">
    <source>
        <dbReference type="Pfam" id="PF06808"/>
    </source>
</evidence>
<dbReference type="GO" id="GO:0022857">
    <property type="term" value="F:transmembrane transporter activity"/>
    <property type="evidence" value="ECO:0007669"/>
    <property type="project" value="UniProtKB-UniRule"/>
</dbReference>
<sequence>MSLTLLVTMLLAFAFSISIAVAIGGSAILGIALFDPERLILAPKEMFTAIDKFPLAAIPFFILAGNLMETGGISRRLVDFAKSLVGGVQGGLPMTCVLTCMIFAAVSGSSVATTFAIGAILIPALIKHGYPTPYAAALQATSAELGVIIPPSIPMILFGVSAEVSIGELFIAGVVPGLLIGCALMLFVHLYCRWKGWGLTDGEGRLGVGTATVKAGFALLMPVIILGGIYGGIFTPTEASVVAVFYALIVGLFIHRELTWADLVPVFKKSVVSSAVIMFIIANAGLFAFLITRAGVPDAIGGWLSEVLQSPFWFLLGVNAALFLIGMFIETSAAIIVLAPILVPVARHFGIDPVHFGMIMVVNLALGMITPPFGVNLFAACTVAKISLDRIIGHLLPFVAVIIGCLMLITYIPSISLTLRDIVYAPAVVAPAPGPAPAIGPQ</sequence>
<keyword evidence="2" id="KW-1003">Cell membrane</keyword>
<dbReference type="RefSeq" id="WP_137733326.1">
    <property type="nucleotide sequence ID" value="NZ_BJCL01000006.1"/>
</dbReference>
<dbReference type="InterPro" id="IPR004681">
    <property type="entry name" value="TRAP_DctM"/>
</dbReference>
<comment type="caution">
    <text evidence="9">The sequence shown here is derived from an EMBL/GenBank/DDBJ whole genome shotgun (WGS) entry which is preliminary data.</text>
</comment>
<feature type="transmembrane region" description="Helical" evidence="7">
    <location>
        <begin position="391"/>
        <end position="412"/>
    </location>
</feature>
<keyword evidence="4 7" id="KW-0812">Transmembrane</keyword>
<dbReference type="NCBIfam" id="TIGR00786">
    <property type="entry name" value="dctM"/>
    <property type="match status" value="1"/>
</dbReference>
<feature type="transmembrane region" description="Helical" evidence="7">
    <location>
        <begin position="6"/>
        <end position="34"/>
    </location>
</feature>
<evidence type="ECO:0000313" key="9">
    <source>
        <dbReference type="EMBL" id="GCL63586.1"/>
    </source>
</evidence>
<keyword evidence="6 7" id="KW-0472">Membrane</keyword>
<dbReference type="OrthoDB" id="9777699at2"/>
<organism evidence="9 10">
    <name type="scientific">Pseudaquabacterium pictum</name>
    <dbReference type="NCBI Taxonomy" id="2315236"/>
    <lineage>
        <taxon>Bacteria</taxon>
        <taxon>Pseudomonadati</taxon>
        <taxon>Pseudomonadota</taxon>
        <taxon>Betaproteobacteria</taxon>
        <taxon>Burkholderiales</taxon>
        <taxon>Sphaerotilaceae</taxon>
        <taxon>Pseudaquabacterium</taxon>
    </lineage>
</organism>
<dbReference type="InterPro" id="IPR010656">
    <property type="entry name" value="DctM"/>
</dbReference>
<evidence type="ECO:0000256" key="1">
    <source>
        <dbReference type="ARBA" id="ARBA00004429"/>
    </source>
</evidence>
<accession>A0A480ARM5</accession>
<dbReference type="PANTHER" id="PTHR33362">
    <property type="entry name" value="SIALIC ACID TRAP TRANSPORTER PERMEASE PROTEIN SIAT-RELATED"/>
    <property type="match status" value="1"/>
</dbReference>
<feature type="transmembrane region" description="Helical" evidence="7">
    <location>
        <begin position="239"/>
        <end position="258"/>
    </location>
</feature>
<dbReference type="PANTHER" id="PTHR33362:SF5">
    <property type="entry name" value="C4-DICARBOXYLATE TRAP TRANSPORTER LARGE PERMEASE PROTEIN DCTM"/>
    <property type="match status" value="1"/>
</dbReference>
<dbReference type="EMBL" id="BJCL01000006">
    <property type="protein sequence ID" value="GCL63586.1"/>
    <property type="molecule type" value="Genomic_DNA"/>
</dbReference>
<evidence type="ECO:0000256" key="7">
    <source>
        <dbReference type="RuleBase" id="RU369079"/>
    </source>
</evidence>
<comment type="similarity">
    <text evidence="7">Belongs to the TRAP transporter large permease family.</text>
</comment>
<gene>
    <name evidence="9" type="ORF">AQPW35_26670</name>
</gene>
<feature type="transmembrane region" description="Helical" evidence="7">
    <location>
        <begin position="134"/>
        <end position="157"/>
    </location>
</feature>
<keyword evidence="3 7" id="KW-0997">Cell inner membrane</keyword>
<comment type="subcellular location">
    <subcellularLocation>
        <location evidence="1 7">Cell inner membrane</location>
        <topology evidence="1 7">Multi-pass membrane protein</topology>
    </subcellularLocation>
</comment>
<feature type="transmembrane region" description="Helical" evidence="7">
    <location>
        <begin position="55"/>
        <end position="72"/>
    </location>
</feature>
<feature type="transmembrane region" description="Helical" evidence="7">
    <location>
        <begin position="312"/>
        <end position="342"/>
    </location>
</feature>
<name>A0A480ARM5_9BURK</name>
<dbReference type="Proteomes" id="UP000301751">
    <property type="component" value="Unassembled WGS sequence"/>
</dbReference>
<evidence type="ECO:0000313" key="10">
    <source>
        <dbReference type="Proteomes" id="UP000301751"/>
    </source>
</evidence>
<feature type="domain" description="TRAP C4-dicarboxylate transport system permease DctM subunit" evidence="8">
    <location>
        <begin position="7"/>
        <end position="415"/>
    </location>
</feature>
<protein>
    <recommendedName>
        <fullName evidence="7">TRAP transporter large permease protein</fullName>
    </recommendedName>
</protein>
<evidence type="ECO:0000256" key="3">
    <source>
        <dbReference type="ARBA" id="ARBA00022519"/>
    </source>
</evidence>
<evidence type="ECO:0000256" key="5">
    <source>
        <dbReference type="ARBA" id="ARBA00022989"/>
    </source>
</evidence>
<keyword evidence="5 7" id="KW-1133">Transmembrane helix</keyword>
<feature type="transmembrane region" description="Helical" evidence="7">
    <location>
        <begin position="354"/>
        <end position="379"/>
    </location>
</feature>
<dbReference type="PIRSF" id="PIRSF006066">
    <property type="entry name" value="HI0050"/>
    <property type="match status" value="1"/>
</dbReference>
<dbReference type="AlphaFoldDB" id="A0A480ARM5"/>
<evidence type="ECO:0000256" key="2">
    <source>
        <dbReference type="ARBA" id="ARBA00022475"/>
    </source>
</evidence>
<feature type="transmembrane region" description="Helical" evidence="7">
    <location>
        <begin position="213"/>
        <end position="233"/>
    </location>
</feature>
<feature type="transmembrane region" description="Helical" evidence="7">
    <location>
        <begin position="169"/>
        <end position="192"/>
    </location>
</feature>
<dbReference type="Pfam" id="PF06808">
    <property type="entry name" value="DctM"/>
    <property type="match status" value="1"/>
</dbReference>
<feature type="transmembrane region" description="Helical" evidence="7">
    <location>
        <begin position="270"/>
        <end position="292"/>
    </location>
</feature>
<dbReference type="GO" id="GO:0005886">
    <property type="term" value="C:plasma membrane"/>
    <property type="evidence" value="ECO:0007669"/>
    <property type="project" value="UniProtKB-SubCell"/>
</dbReference>
<keyword evidence="10" id="KW-1185">Reference proteome</keyword>
<feature type="transmembrane region" description="Helical" evidence="7">
    <location>
        <begin position="92"/>
        <end position="122"/>
    </location>
</feature>
<proteinExistence type="inferred from homology"/>
<comment type="function">
    <text evidence="7">Part of the tripartite ATP-independent periplasmic (TRAP) transport system.</text>
</comment>
<evidence type="ECO:0000256" key="6">
    <source>
        <dbReference type="ARBA" id="ARBA00023136"/>
    </source>
</evidence>